<dbReference type="AlphaFoldDB" id="A0A285VFF3"/>
<keyword evidence="3" id="KW-1185">Reference proteome</keyword>
<dbReference type="InterPro" id="IPR051021">
    <property type="entry name" value="Mito_Ser/Thr_phosphatase"/>
</dbReference>
<dbReference type="PANTHER" id="PTHR20935:SF1">
    <property type="entry name" value="SLL1549 PROTEIN"/>
    <property type="match status" value="1"/>
</dbReference>
<dbReference type="CDD" id="cd07067">
    <property type="entry name" value="HP_PGM_like"/>
    <property type="match status" value="1"/>
</dbReference>
<dbReference type="SUPFAM" id="SSF53254">
    <property type="entry name" value="Phosphoglycerate mutase-like"/>
    <property type="match status" value="1"/>
</dbReference>
<dbReference type="EMBL" id="OBQK01000001">
    <property type="protein sequence ID" value="SOC52683.1"/>
    <property type="molecule type" value="Genomic_DNA"/>
</dbReference>
<accession>A0A285VFF3</accession>
<keyword evidence="1" id="KW-0378">Hydrolase</keyword>
<dbReference type="GO" id="GO:0016787">
    <property type="term" value="F:hydrolase activity"/>
    <property type="evidence" value="ECO:0007669"/>
    <property type="project" value="UniProtKB-KW"/>
</dbReference>
<dbReference type="PANTHER" id="PTHR20935">
    <property type="entry name" value="PHOSPHOGLYCERATE MUTASE-RELATED"/>
    <property type="match status" value="1"/>
</dbReference>
<dbReference type="Pfam" id="PF00300">
    <property type="entry name" value="His_Phos_1"/>
    <property type="match status" value="1"/>
</dbReference>
<evidence type="ECO:0000313" key="3">
    <source>
        <dbReference type="Proteomes" id="UP000219688"/>
    </source>
</evidence>
<organism evidence="2 3">
    <name type="scientific">Ornithinimicrobium cerasi</name>
    <dbReference type="NCBI Taxonomy" id="2248773"/>
    <lineage>
        <taxon>Bacteria</taxon>
        <taxon>Bacillati</taxon>
        <taxon>Actinomycetota</taxon>
        <taxon>Actinomycetes</taxon>
        <taxon>Micrococcales</taxon>
        <taxon>Ornithinimicrobiaceae</taxon>
        <taxon>Ornithinimicrobium</taxon>
    </lineage>
</organism>
<dbReference type="SMART" id="SM00855">
    <property type="entry name" value="PGAM"/>
    <property type="match status" value="1"/>
</dbReference>
<dbReference type="Gene3D" id="3.40.50.1240">
    <property type="entry name" value="Phosphoglycerate mutase-like"/>
    <property type="match status" value="1"/>
</dbReference>
<protein>
    <submittedName>
        <fullName evidence="2">Phosphohistidine phosphatase</fullName>
    </submittedName>
</protein>
<reference evidence="3" key="1">
    <citation type="submission" date="2017-08" db="EMBL/GenBank/DDBJ databases">
        <authorList>
            <person name="Varghese N."/>
            <person name="Submissions S."/>
        </authorList>
    </citation>
    <scope>NUCLEOTIDE SEQUENCE [LARGE SCALE GENOMIC DNA]</scope>
    <source>
        <strain evidence="3">USBA17B2</strain>
    </source>
</reference>
<sequence length="171" mass="17915">MARTLVLIRHAKTERTHPGGDHERELVDRGEADALALGRWLAGEELLPDLVLVSTAARARQTTEQLLVGAGVDDAEVWAGRGLYERGAEGVLEAVRETPEGVGTVWAVGHEPSISTLTLTLAEETASAGTALATVRDHVPTGTAAVLTLDGAWADLGQGMGRLATVHTARG</sequence>
<gene>
    <name evidence="2" type="ORF">SAMN05421879_101771</name>
</gene>
<dbReference type="Proteomes" id="UP000219688">
    <property type="component" value="Unassembled WGS sequence"/>
</dbReference>
<evidence type="ECO:0000256" key="1">
    <source>
        <dbReference type="ARBA" id="ARBA00022801"/>
    </source>
</evidence>
<dbReference type="RefSeq" id="WP_097186902.1">
    <property type="nucleotide sequence ID" value="NZ_OBQK01000001.1"/>
</dbReference>
<dbReference type="InterPro" id="IPR013078">
    <property type="entry name" value="His_Pase_superF_clade-1"/>
</dbReference>
<evidence type="ECO:0000313" key="2">
    <source>
        <dbReference type="EMBL" id="SOC52683.1"/>
    </source>
</evidence>
<name>A0A285VFF3_9MICO</name>
<proteinExistence type="predicted"/>
<dbReference type="InterPro" id="IPR029033">
    <property type="entry name" value="His_PPase_superfam"/>
</dbReference>